<feature type="domain" description="PKD" evidence="2">
    <location>
        <begin position="505"/>
        <end position="588"/>
    </location>
</feature>
<dbReference type="SMART" id="SM00089">
    <property type="entry name" value="PKD"/>
    <property type="match status" value="3"/>
</dbReference>
<feature type="signal peptide" evidence="1">
    <location>
        <begin position="1"/>
        <end position="19"/>
    </location>
</feature>
<dbReference type="Gene3D" id="2.60.40.10">
    <property type="entry name" value="Immunoglobulins"/>
    <property type="match status" value="5"/>
</dbReference>
<protein>
    <submittedName>
        <fullName evidence="3">T9SS type B sorting domain-containing protein</fullName>
    </submittedName>
</protein>
<dbReference type="InterPro" id="IPR000601">
    <property type="entry name" value="PKD_dom"/>
</dbReference>
<dbReference type="CDD" id="cd00146">
    <property type="entry name" value="PKD"/>
    <property type="match status" value="1"/>
</dbReference>
<dbReference type="SUPFAM" id="SSF49299">
    <property type="entry name" value="PKD domain"/>
    <property type="match status" value="3"/>
</dbReference>
<keyword evidence="1" id="KW-0732">Signal</keyword>
<accession>A0A4V6N676</accession>
<evidence type="ECO:0000256" key="1">
    <source>
        <dbReference type="SAM" id="SignalP"/>
    </source>
</evidence>
<dbReference type="InterPro" id="IPR013783">
    <property type="entry name" value="Ig-like_fold"/>
</dbReference>
<gene>
    <name evidence="3" type="ORF">EZ449_10330</name>
</gene>
<dbReference type="OrthoDB" id="610082at2"/>
<feature type="chain" id="PRO_5020230826" evidence="1">
    <location>
        <begin position="20"/>
        <end position="847"/>
    </location>
</feature>
<keyword evidence="4" id="KW-1185">Reference proteome</keyword>
<organism evidence="3 4">
    <name type="scientific">Pedobacter frigidisoli</name>
    <dbReference type="NCBI Taxonomy" id="2530455"/>
    <lineage>
        <taxon>Bacteria</taxon>
        <taxon>Pseudomonadati</taxon>
        <taxon>Bacteroidota</taxon>
        <taxon>Sphingobacteriia</taxon>
        <taxon>Sphingobacteriales</taxon>
        <taxon>Sphingobacteriaceae</taxon>
        <taxon>Pedobacter</taxon>
    </lineage>
</organism>
<dbReference type="Proteomes" id="UP000291485">
    <property type="component" value="Unassembled WGS sequence"/>
</dbReference>
<feature type="domain" description="PKD" evidence="2">
    <location>
        <begin position="706"/>
        <end position="742"/>
    </location>
</feature>
<dbReference type="RefSeq" id="WP_131558373.1">
    <property type="nucleotide sequence ID" value="NZ_SJSN01000007.1"/>
</dbReference>
<dbReference type="AlphaFoldDB" id="A0A4V6N676"/>
<dbReference type="InterPro" id="IPR026341">
    <property type="entry name" value="T9SS_type_B"/>
</dbReference>
<dbReference type="Pfam" id="PF18911">
    <property type="entry name" value="PKD_4"/>
    <property type="match status" value="1"/>
</dbReference>
<feature type="domain" description="PKD" evidence="2">
    <location>
        <begin position="337"/>
        <end position="419"/>
    </location>
</feature>
<dbReference type="PROSITE" id="PS50093">
    <property type="entry name" value="PKD"/>
    <property type="match status" value="3"/>
</dbReference>
<evidence type="ECO:0000313" key="4">
    <source>
        <dbReference type="Proteomes" id="UP000291485"/>
    </source>
</evidence>
<sequence length="847" mass="92202">MRFSLALIFFILTNLAVFAKFAAPVNDDLLNAITITNTTAFCSEDAAYSNIDATASSYNKPMNWSNVGKDVWFKFTATKTDVNIYATGQVNGNNTNTMLIPLLALYTFDPLTNFITEIPAATSISINVNAMYKGGLKLGQVYYIRISAFNDNTGTFKLCVDNYFPPLQPGQDCGTFSILCSKETFTQLNVAGGGNNLTETIGTCLDGNEANTAWYMFKASKAGSFTFTITPTVTTNDIDWVFYDLGLNGDCSNMNAAAAIRCAAGSGVTCTPTYYKTGLSLTETDLTEAGGCNQGQNGFVKYADLVEDHVYALLVNNYDEANNGFTLEFDGTADFAGPTAEIEVQKLNPCTDNQAYTFTSNATNYASLKWEFGDGASLSTATGEGPFTITYSTPGLKVIVLEAKSTNGCNVINTETIIVAKTPDKPIITPSDVTLCEGDILKLSTPFLDLATYHWTGPNGFLSENQNPEIPITGVENVGIYSLYIQVGDCVSEVNSVEILSVDLKPEAIFSIEVNNKCEANQSFSIVNASTKYTKLMWDFGPGVKSEITTLNDSRVLTFDTPGLKTLTLTVETPNGCTSTISHDILVELKPEKPEIAVNQALFCLKDIIKLSVPELDGIVYAWTGPNKFNASTSSVEIPITDFNQAGEYVVTLTSGTCTSDPASITIPEIARIPIANFYTEPSFNVKFSVPAPITFINTSKFADFYLWEFGDGFTSTDLSPTHRYQIDGIFKIKLTAFSKNGCSTSIIQGDLLVKKEASIFVPNAFSPNGDGVNDNLVVGITNLKKYRIQIYNRYGNQIFFTDNIFDNWKGDFKGNQLPVGVYYYVISGTNLSENSVRYSGSITLIR</sequence>
<evidence type="ECO:0000259" key="2">
    <source>
        <dbReference type="PROSITE" id="PS50093"/>
    </source>
</evidence>
<dbReference type="InterPro" id="IPR035986">
    <property type="entry name" value="PKD_dom_sf"/>
</dbReference>
<comment type="caution">
    <text evidence="3">The sequence shown here is derived from an EMBL/GenBank/DDBJ whole genome shotgun (WGS) entry which is preliminary data.</text>
</comment>
<dbReference type="Pfam" id="PF13585">
    <property type="entry name" value="CHU_C"/>
    <property type="match status" value="1"/>
</dbReference>
<evidence type="ECO:0000313" key="3">
    <source>
        <dbReference type="EMBL" id="TCD10212.1"/>
    </source>
</evidence>
<name>A0A4V6N676_9SPHI</name>
<reference evidence="3 4" key="1">
    <citation type="submission" date="2019-02" db="EMBL/GenBank/DDBJ databases">
        <title>Pedobacter sp. RP-3-11 sp. nov., isolated from Arctic soil.</title>
        <authorList>
            <person name="Dahal R.H."/>
        </authorList>
    </citation>
    <scope>NUCLEOTIDE SEQUENCE [LARGE SCALE GENOMIC DNA]</scope>
    <source>
        <strain evidence="3 4">RP-3-11</strain>
    </source>
</reference>
<dbReference type="InterPro" id="IPR022409">
    <property type="entry name" value="PKD/Chitinase_dom"/>
</dbReference>
<proteinExistence type="predicted"/>
<dbReference type="EMBL" id="SJSN01000007">
    <property type="protein sequence ID" value="TCD10212.1"/>
    <property type="molecule type" value="Genomic_DNA"/>
</dbReference>
<dbReference type="NCBIfam" id="TIGR04131">
    <property type="entry name" value="Bac_Flav_CTERM"/>
    <property type="match status" value="1"/>
</dbReference>